<dbReference type="Proteomes" id="UP000654482">
    <property type="component" value="Unassembled WGS sequence"/>
</dbReference>
<evidence type="ECO:0000256" key="2">
    <source>
        <dbReference type="SAM" id="Phobius"/>
    </source>
</evidence>
<dbReference type="EMBL" id="JADEWZ010000002">
    <property type="protein sequence ID" value="MBE9114527.1"/>
    <property type="molecule type" value="Genomic_DNA"/>
</dbReference>
<evidence type="ECO:0000256" key="1">
    <source>
        <dbReference type="SAM" id="MobiDB-lite"/>
    </source>
</evidence>
<dbReference type="AlphaFoldDB" id="A0A8J7B2R6"/>
<evidence type="ECO:0000313" key="4">
    <source>
        <dbReference type="Proteomes" id="UP000654482"/>
    </source>
</evidence>
<protein>
    <recommendedName>
        <fullName evidence="5">Peptidase M23 domain-containing protein</fullName>
    </recommendedName>
</protein>
<reference evidence="3" key="1">
    <citation type="submission" date="2020-10" db="EMBL/GenBank/DDBJ databases">
        <authorList>
            <person name="Castelo-Branco R."/>
            <person name="Eusebio N."/>
            <person name="Adriana R."/>
            <person name="Vieira A."/>
            <person name="Brugerolle De Fraissinette N."/>
            <person name="Rezende De Castro R."/>
            <person name="Schneider M.P."/>
            <person name="Vasconcelos V."/>
            <person name="Leao P.N."/>
        </authorList>
    </citation>
    <scope>NUCLEOTIDE SEQUENCE</scope>
    <source>
        <strain evidence="3">LEGE 07157</strain>
    </source>
</reference>
<gene>
    <name evidence="3" type="ORF">IQ249_01335</name>
</gene>
<dbReference type="Gene3D" id="2.70.70.10">
    <property type="entry name" value="Glucose Permease (Domain IIA)"/>
    <property type="match status" value="1"/>
</dbReference>
<keyword evidence="2" id="KW-0812">Transmembrane</keyword>
<proteinExistence type="predicted"/>
<dbReference type="RefSeq" id="WP_194027622.1">
    <property type="nucleotide sequence ID" value="NZ_JADEWZ010000002.1"/>
</dbReference>
<accession>A0A8J7B2R6</accession>
<keyword evidence="2" id="KW-1133">Transmembrane helix</keyword>
<sequence length="367" mass="42169">MNQNEFLSNNHLETQTESSVDRQKKKRPTTRDHINEMEARLTTYLDRIEERSQGQLEQFKEQFVQTIQYQLNRSDRFEEQLTQQVDCLQTQLRTTAQHQLKHSQNNGIEEELVQRIYWLQKRLAILERKIDTQRKFLFALMILGASFLYLTIFHTPKQKTFPQFPPVEQKIELQPKLQGFQTPPLEPQHLNKFFGSAILTKTPVKGQKIRGKWRLYAVTDTYRIRMVHPATRQRSPPQCAGKSLEEVDKHGVVGCIAHRGVDVATPIGTPLFAIAYSQAKTQVECIKQPPWGTYAKLTSASLPGWMFIAHHLNTCRPGLYQSGQVFGTTGTAGTGPHLHFGSKYRGRYLAPPLGFVQWMLAGEKPKS</sequence>
<keyword evidence="4" id="KW-1185">Reference proteome</keyword>
<evidence type="ECO:0008006" key="5">
    <source>
        <dbReference type="Google" id="ProtNLM"/>
    </source>
</evidence>
<feature type="compositionally biased region" description="Polar residues" evidence="1">
    <location>
        <begin position="1"/>
        <end position="18"/>
    </location>
</feature>
<evidence type="ECO:0000313" key="3">
    <source>
        <dbReference type="EMBL" id="MBE9114527.1"/>
    </source>
</evidence>
<dbReference type="InterPro" id="IPR011055">
    <property type="entry name" value="Dup_hybrid_motif"/>
</dbReference>
<comment type="caution">
    <text evidence="3">The sequence shown here is derived from an EMBL/GenBank/DDBJ whole genome shotgun (WGS) entry which is preliminary data.</text>
</comment>
<name>A0A8J7B2R6_9CYAN</name>
<organism evidence="3 4">
    <name type="scientific">Lusitaniella coriacea LEGE 07157</name>
    <dbReference type="NCBI Taxonomy" id="945747"/>
    <lineage>
        <taxon>Bacteria</taxon>
        <taxon>Bacillati</taxon>
        <taxon>Cyanobacteriota</taxon>
        <taxon>Cyanophyceae</taxon>
        <taxon>Spirulinales</taxon>
        <taxon>Lusitaniellaceae</taxon>
        <taxon>Lusitaniella</taxon>
    </lineage>
</organism>
<feature type="transmembrane region" description="Helical" evidence="2">
    <location>
        <begin position="136"/>
        <end position="154"/>
    </location>
</feature>
<keyword evidence="2" id="KW-0472">Membrane</keyword>
<feature type="region of interest" description="Disordered" evidence="1">
    <location>
        <begin position="1"/>
        <end position="34"/>
    </location>
</feature>